<proteinExistence type="predicted"/>
<evidence type="ECO:0000313" key="1">
    <source>
        <dbReference type="EMBL" id="ETJ35196.1"/>
    </source>
</evidence>
<gene>
    <name evidence="1" type="ORF">Q604_UNBC10412G0001</name>
</gene>
<dbReference type="EMBL" id="AZMM01010412">
    <property type="protein sequence ID" value="ETJ35196.1"/>
    <property type="molecule type" value="Genomic_DNA"/>
</dbReference>
<dbReference type="Gene3D" id="3.30.750.200">
    <property type="match status" value="1"/>
</dbReference>
<dbReference type="GO" id="GO:0051539">
    <property type="term" value="F:4 iron, 4 sulfur cluster binding"/>
    <property type="evidence" value="ECO:0007669"/>
    <property type="project" value="TreeGrafter"/>
</dbReference>
<reference evidence="1" key="1">
    <citation type="submission" date="2013-12" db="EMBL/GenBank/DDBJ databases">
        <title>A Varibaculum cambriense genome reconstructed from a premature infant gut community with otherwise low bacterial novelty that shifts toward anaerobic metabolism during the third week of life.</title>
        <authorList>
            <person name="Brown C.T."/>
            <person name="Sharon I."/>
            <person name="Thomas B.C."/>
            <person name="Castelle C.J."/>
            <person name="Morowitz M.J."/>
            <person name="Banfield J.F."/>
        </authorList>
    </citation>
    <scope>NUCLEOTIDE SEQUENCE</scope>
</reference>
<feature type="non-terminal residue" evidence="1">
    <location>
        <position position="1"/>
    </location>
</feature>
<dbReference type="GO" id="GO:0005737">
    <property type="term" value="C:cytoplasm"/>
    <property type="evidence" value="ECO:0007669"/>
    <property type="project" value="TreeGrafter"/>
</dbReference>
<protein>
    <submittedName>
        <fullName evidence="1">Oxygen-independent coproporphyrinogen III oxidase</fullName>
    </submittedName>
</protein>
<dbReference type="PANTHER" id="PTHR13932">
    <property type="entry name" value="COPROPORPHYRINIGEN III OXIDASE"/>
    <property type="match status" value="1"/>
</dbReference>
<dbReference type="GO" id="GO:0006779">
    <property type="term" value="P:porphyrin-containing compound biosynthetic process"/>
    <property type="evidence" value="ECO:0007669"/>
    <property type="project" value="TreeGrafter"/>
</dbReference>
<accession>W1XYD5</accession>
<dbReference type="InterPro" id="IPR034505">
    <property type="entry name" value="Coproporphyrinogen-III_oxidase"/>
</dbReference>
<dbReference type="SUPFAM" id="SSF102114">
    <property type="entry name" value="Radical SAM enzymes"/>
    <property type="match status" value="1"/>
</dbReference>
<name>W1XYD5_9ZZZZ</name>
<dbReference type="AlphaFoldDB" id="W1XYD5"/>
<organism evidence="1">
    <name type="scientific">human gut metagenome</name>
    <dbReference type="NCBI Taxonomy" id="408170"/>
    <lineage>
        <taxon>unclassified sequences</taxon>
        <taxon>metagenomes</taxon>
        <taxon>organismal metagenomes</taxon>
    </lineage>
</organism>
<dbReference type="PANTHER" id="PTHR13932:SF5">
    <property type="entry name" value="RADICAL S-ADENOSYL METHIONINE DOMAIN-CONTAINING PROTEIN 1, MITOCHONDRIAL"/>
    <property type="match status" value="1"/>
</dbReference>
<sequence length="87" mass="10169">ARKAGFENINVDLMFGLPNQSMKDWKVSLEDVMSLEPDHISAYSLIIEEGTCFYNLYNNDKLNIPNEEEERSMYLFTKGFLKDYGYN</sequence>
<dbReference type="InterPro" id="IPR058240">
    <property type="entry name" value="rSAM_sf"/>
</dbReference>
<feature type="non-terminal residue" evidence="1">
    <location>
        <position position="87"/>
    </location>
</feature>
<comment type="caution">
    <text evidence="1">The sequence shown here is derived from an EMBL/GenBank/DDBJ whole genome shotgun (WGS) entry which is preliminary data.</text>
</comment>